<name>A0A0H2Y0L4_BURO1</name>
<dbReference type="GO" id="GO:0016787">
    <property type="term" value="F:hydrolase activity"/>
    <property type="evidence" value="ECO:0007669"/>
    <property type="project" value="UniProtKB-KW"/>
</dbReference>
<evidence type="ECO:0000259" key="1">
    <source>
        <dbReference type="Pfam" id="PF00326"/>
    </source>
</evidence>
<dbReference type="AlphaFoldDB" id="A0A0H2Y0L4"/>
<dbReference type="InterPro" id="IPR050261">
    <property type="entry name" value="FrsA_esterase"/>
</dbReference>
<sequence>MRSNPAGQTMVEYFPTNYVWNLSVNIALASGGNSGEIDAVCRSLVAASTRSDDGATEAFFLSWCDLGDRLRALAEADLAAGRRLSAGAKFGRAAVYYLTGERMTHPSFEPRKAAYAKALRCFARFAELHEKNCERVEIPYRGASLAGVFVAARGDASAAAPCVVFANGLDSFKETIYGSGVQQALAARNISSLAIDQPGTGEALRVSGLTALIESEVWAGAVADYLAQRTDVDSRMLGMCAWSLGGYYAPRAVAIDKRFRLCVAWGANFNWGELQRRRLAREGDNPVPHYWDHVRWVWGKATLEEFMVFSERITLAPVIDEVTVPFLIVHGDADRQIPREYAIQQYQGAVNSPKRELKFFTAAEGGVEHCSADNVTNVRDYIADWIAETYRELGAIHVET</sequence>
<dbReference type="Gene3D" id="1.20.1440.110">
    <property type="entry name" value="acylaminoacyl peptidase"/>
    <property type="match status" value="1"/>
</dbReference>
<dbReference type="InterPro" id="IPR029058">
    <property type="entry name" value="AB_hydrolase_fold"/>
</dbReference>
<dbReference type="PANTHER" id="PTHR22946:SF12">
    <property type="entry name" value="CONIDIAL PIGMENT BIOSYNTHESIS PROTEIN AYG1 (AFU_ORTHOLOGUE AFUA_2G17550)"/>
    <property type="match status" value="1"/>
</dbReference>
<gene>
    <name evidence="2" type="ordered locus">Bcen_5609</name>
</gene>
<protein>
    <recommendedName>
        <fullName evidence="1">Peptidase S9 prolyl oligopeptidase catalytic domain-containing protein</fullName>
    </recommendedName>
</protein>
<dbReference type="InterPro" id="IPR001375">
    <property type="entry name" value="Peptidase_S9_cat"/>
</dbReference>
<dbReference type="PANTHER" id="PTHR22946">
    <property type="entry name" value="DIENELACTONE HYDROLASE DOMAIN-CONTAINING PROTEIN-RELATED"/>
    <property type="match status" value="1"/>
</dbReference>
<dbReference type="Gene3D" id="3.40.50.1820">
    <property type="entry name" value="alpha/beta hydrolase"/>
    <property type="match status" value="1"/>
</dbReference>
<reference evidence="2" key="1">
    <citation type="submission" date="2006-05" db="EMBL/GenBank/DDBJ databases">
        <title>Complete sequence of chromosome 3 of Burkholderia cenocepacia AU 1054.</title>
        <authorList>
            <consortium name="US DOE Joint Genome Institute"/>
            <person name="Copeland A."/>
            <person name="Lucas S."/>
            <person name="Lapidus A."/>
            <person name="Barry K."/>
            <person name="Detter J.C."/>
            <person name="Glavina del Rio T."/>
            <person name="Hammon N."/>
            <person name="Israni S."/>
            <person name="Dalin E."/>
            <person name="Tice H."/>
            <person name="Pitluck S."/>
            <person name="Chain P."/>
            <person name="Malfatti S."/>
            <person name="Shin M."/>
            <person name="Vergez L."/>
            <person name="Schmutz J."/>
            <person name="Larimer F."/>
            <person name="Land M."/>
            <person name="Hauser L."/>
            <person name="Kyrpides N."/>
            <person name="Lykidis A."/>
            <person name="LiPuma J.J."/>
            <person name="Konstantinidis K."/>
            <person name="Tiedje J.M."/>
            <person name="Richardson P."/>
        </authorList>
    </citation>
    <scope>NUCLEOTIDE SEQUENCE [LARGE SCALE GENOMIC DNA]</scope>
    <source>
        <strain evidence="2">AU 1054</strain>
    </source>
</reference>
<feature type="domain" description="Peptidase S9 prolyl oligopeptidase catalytic" evidence="1">
    <location>
        <begin position="221"/>
        <end position="350"/>
    </location>
</feature>
<dbReference type="HOGENOM" id="CLU_034451_4_1_4"/>
<proteinExistence type="predicted"/>
<accession>A0A0H2Y0L4</accession>
<dbReference type="EMBL" id="CP000380">
    <property type="protein sequence ID" value="ABF80478.1"/>
    <property type="molecule type" value="Genomic_DNA"/>
</dbReference>
<dbReference type="Pfam" id="PF00326">
    <property type="entry name" value="Peptidase_S9"/>
    <property type="match status" value="1"/>
</dbReference>
<evidence type="ECO:0000313" key="2">
    <source>
        <dbReference type="EMBL" id="ABF80478.1"/>
    </source>
</evidence>
<organism evidence="2">
    <name type="scientific">Burkholderia orbicola (strain AU 1054)</name>
    <dbReference type="NCBI Taxonomy" id="331271"/>
    <lineage>
        <taxon>Bacteria</taxon>
        <taxon>Pseudomonadati</taxon>
        <taxon>Pseudomonadota</taxon>
        <taxon>Betaproteobacteria</taxon>
        <taxon>Burkholderiales</taxon>
        <taxon>Burkholderiaceae</taxon>
        <taxon>Burkholderia</taxon>
        <taxon>Burkholderia cepacia complex</taxon>
        <taxon>Burkholderia orbicola</taxon>
    </lineage>
</organism>
<dbReference type="SUPFAM" id="SSF53474">
    <property type="entry name" value="alpha/beta-Hydrolases"/>
    <property type="match status" value="1"/>
</dbReference>